<organism evidence="2 3">
    <name type="scientific">Lentinula lateritia</name>
    <dbReference type="NCBI Taxonomy" id="40482"/>
    <lineage>
        <taxon>Eukaryota</taxon>
        <taxon>Fungi</taxon>
        <taxon>Dikarya</taxon>
        <taxon>Basidiomycota</taxon>
        <taxon>Agaricomycotina</taxon>
        <taxon>Agaricomycetes</taxon>
        <taxon>Agaricomycetidae</taxon>
        <taxon>Agaricales</taxon>
        <taxon>Marasmiineae</taxon>
        <taxon>Omphalotaceae</taxon>
        <taxon>Lentinula</taxon>
    </lineage>
</organism>
<dbReference type="SUPFAM" id="SSF55729">
    <property type="entry name" value="Acyl-CoA N-acyltransferases (Nat)"/>
    <property type="match status" value="1"/>
</dbReference>
<feature type="domain" description="N-acetyltransferase" evidence="1">
    <location>
        <begin position="138"/>
        <end position="193"/>
    </location>
</feature>
<reference evidence="2" key="2">
    <citation type="journal article" date="2023" name="Proc. Natl. Acad. Sci. U.S.A.">
        <title>A global phylogenomic analysis of the shiitake genus Lentinula.</title>
        <authorList>
            <person name="Sierra-Patev S."/>
            <person name="Min B."/>
            <person name="Naranjo-Ortiz M."/>
            <person name="Looney B."/>
            <person name="Konkel Z."/>
            <person name="Slot J.C."/>
            <person name="Sakamoto Y."/>
            <person name="Steenwyk J.L."/>
            <person name="Rokas A."/>
            <person name="Carro J."/>
            <person name="Camarero S."/>
            <person name="Ferreira P."/>
            <person name="Molpeceres G."/>
            <person name="Ruiz-Duenas F.J."/>
            <person name="Serrano A."/>
            <person name="Henrissat B."/>
            <person name="Drula E."/>
            <person name="Hughes K.W."/>
            <person name="Mata J.L."/>
            <person name="Ishikawa N.K."/>
            <person name="Vargas-Isla R."/>
            <person name="Ushijima S."/>
            <person name="Smith C.A."/>
            <person name="Donoghue J."/>
            <person name="Ahrendt S."/>
            <person name="Andreopoulos W."/>
            <person name="He G."/>
            <person name="LaButti K."/>
            <person name="Lipzen A."/>
            <person name="Ng V."/>
            <person name="Riley R."/>
            <person name="Sandor L."/>
            <person name="Barry K."/>
            <person name="Martinez A.T."/>
            <person name="Xiao Y."/>
            <person name="Gibbons J.G."/>
            <person name="Terashima K."/>
            <person name="Grigoriev I.V."/>
            <person name="Hibbett D."/>
        </authorList>
    </citation>
    <scope>NUCLEOTIDE SEQUENCE</scope>
    <source>
        <strain evidence="2">Sp2 HRB7682 ss15</strain>
    </source>
</reference>
<dbReference type="InterPro" id="IPR016181">
    <property type="entry name" value="Acyl_CoA_acyltransferase"/>
</dbReference>
<evidence type="ECO:0000313" key="3">
    <source>
        <dbReference type="Proteomes" id="UP001150238"/>
    </source>
</evidence>
<dbReference type="Gene3D" id="3.40.630.30">
    <property type="match status" value="1"/>
</dbReference>
<dbReference type="CDD" id="cd04301">
    <property type="entry name" value="NAT_SF"/>
    <property type="match status" value="1"/>
</dbReference>
<protein>
    <recommendedName>
        <fullName evidence="1">N-acetyltransferase domain-containing protein</fullName>
    </recommendedName>
</protein>
<dbReference type="InterPro" id="IPR000182">
    <property type="entry name" value="GNAT_dom"/>
</dbReference>
<evidence type="ECO:0000313" key="2">
    <source>
        <dbReference type="EMBL" id="KAJ4464865.1"/>
    </source>
</evidence>
<dbReference type="InterPro" id="IPR052523">
    <property type="entry name" value="Trichothecene_AcTrans"/>
</dbReference>
<name>A0A9W8ZSB4_9AGAR</name>
<accession>A0A9W8ZSB4</accession>
<dbReference type="Proteomes" id="UP001150238">
    <property type="component" value="Unassembled WGS sequence"/>
</dbReference>
<dbReference type="GO" id="GO:0016747">
    <property type="term" value="F:acyltransferase activity, transferring groups other than amino-acyl groups"/>
    <property type="evidence" value="ECO:0007669"/>
    <property type="project" value="InterPro"/>
</dbReference>
<dbReference type="AlphaFoldDB" id="A0A9W8ZSB4"/>
<dbReference type="EMBL" id="JANVFS010000055">
    <property type="protein sequence ID" value="KAJ4464865.1"/>
    <property type="molecule type" value="Genomic_DNA"/>
</dbReference>
<gene>
    <name evidence="2" type="ORF">C8J55DRAFT_529410</name>
</gene>
<sequence>MNVEQNIYVYELKHPTESQLNAIVDICVKAYSGDIAAKIFTGGDSSLDEPMWRAMICAGFHSGAVYVSSNSSILDPIMSIGVWFGPGNVLYATEEQRALGFTKFFCQIAPEYQQWIIDDFGPKTRQFKSRVLGPTTEHDSWYCNIMATHPAYQQQGLGSAIIKAVCARAAMENVPLCLGTQSDSNAAFYRGLGLHEVGRMDELTPWGLFTGNMFILNSPKH</sequence>
<evidence type="ECO:0000259" key="1">
    <source>
        <dbReference type="Pfam" id="PF13508"/>
    </source>
</evidence>
<dbReference type="Pfam" id="PF13508">
    <property type="entry name" value="Acetyltransf_7"/>
    <property type="match status" value="1"/>
</dbReference>
<comment type="caution">
    <text evidence="2">The sequence shown here is derived from an EMBL/GenBank/DDBJ whole genome shotgun (WGS) entry which is preliminary data.</text>
</comment>
<reference evidence="2" key="1">
    <citation type="submission" date="2022-08" db="EMBL/GenBank/DDBJ databases">
        <authorList>
            <consortium name="DOE Joint Genome Institute"/>
            <person name="Min B."/>
            <person name="Riley R."/>
            <person name="Sierra-Patev S."/>
            <person name="Naranjo-Ortiz M."/>
            <person name="Looney B."/>
            <person name="Konkel Z."/>
            <person name="Slot J.C."/>
            <person name="Sakamoto Y."/>
            <person name="Steenwyk J.L."/>
            <person name="Rokas A."/>
            <person name="Carro J."/>
            <person name="Camarero S."/>
            <person name="Ferreira P."/>
            <person name="Molpeceres G."/>
            <person name="Ruiz-Duenas F.J."/>
            <person name="Serrano A."/>
            <person name="Henrissat B."/>
            <person name="Drula E."/>
            <person name="Hughes K.W."/>
            <person name="Mata J.L."/>
            <person name="Ishikawa N.K."/>
            <person name="Vargas-Isla R."/>
            <person name="Ushijima S."/>
            <person name="Smith C.A."/>
            <person name="Ahrendt S."/>
            <person name="Andreopoulos W."/>
            <person name="He G."/>
            <person name="Labutti K."/>
            <person name="Lipzen A."/>
            <person name="Ng V."/>
            <person name="Sandor L."/>
            <person name="Barry K."/>
            <person name="Martinez A.T."/>
            <person name="Xiao Y."/>
            <person name="Gibbons J.G."/>
            <person name="Terashima K."/>
            <person name="Hibbett D.S."/>
            <person name="Grigoriev I.V."/>
        </authorList>
    </citation>
    <scope>NUCLEOTIDE SEQUENCE</scope>
    <source>
        <strain evidence="2">Sp2 HRB7682 ss15</strain>
    </source>
</reference>
<dbReference type="PANTHER" id="PTHR42791">
    <property type="entry name" value="GNAT FAMILY ACETYLTRANSFERASE"/>
    <property type="match status" value="1"/>
</dbReference>
<proteinExistence type="predicted"/>
<dbReference type="PANTHER" id="PTHR42791:SF1">
    <property type="entry name" value="N-ACETYLTRANSFERASE DOMAIN-CONTAINING PROTEIN"/>
    <property type="match status" value="1"/>
</dbReference>